<organism evidence="2 3">
    <name type="scientific">Massilia oculi</name>
    <dbReference type="NCBI Taxonomy" id="945844"/>
    <lineage>
        <taxon>Bacteria</taxon>
        <taxon>Pseudomonadati</taxon>
        <taxon>Pseudomonadota</taxon>
        <taxon>Betaproteobacteria</taxon>
        <taxon>Burkholderiales</taxon>
        <taxon>Oxalobacteraceae</taxon>
        <taxon>Telluria group</taxon>
        <taxon>Massilia</taxon>
    </lineage>
</organism>
<sequence>MSNPFDRYDPPAAGANPFDRYDAPAKAEMKPKSEKSTARRLLEGGALGIADIGNTLLNAGSYLPGKVTNAIREALPAEHRHRIPDIAQATRTRNADFDALTEENKDSTAFKAGRLGANIAATLPVGGTLAAGARAAGASPALVSALASSGMQANGLGGAAGLGVRALGGGISGAASAGLVSPDDALAGGAIGAGLPVAGKAALAVTRGTGRAMRGGAVKPEVANLARRAQELGIDVPVDRITNSKPLNAIASSLNYVPFSGRAATEEAMQSQLNRALSRTFGQDSDNVTMALRNAQQQLGGEFDRVLSSNKVRVDSQFLDELAEHEATAFRELGADGAGIISRQIDEIMSKGASGELDGQAAYNVKKMLDRIGKRNSPEAHYATELRRSLMGALNRSIGPEAAEAFGTTRKQYGNMLALERLAQNGVDGDISIGRLANMRNIGNQDLQELADIAAQFLKSREGNHGAAQRAVVGGVTAMASGPVGLAAGAAAGRGVNSVLNSKTAKKLVLDPAYSGLPIEVQLMLARSAPVLGSQ</sequence>
<feature type="compositionally biased region" description="Basic and acidic residues" evidence="1">
    <location>
        <begin position="19"/>
        <end position="37"/>
    </location>
</feature>
<gene>
    <name evidence="2" type="ORF">DIR46_02385</name>
</gene>
<evidence type="ECO:0000256" key="1">
    <source>
        <dbReference type="SAM" id="MobiDB-lite"/>
    </source>
</evidence>
<dbReference type="OrthoDB" id="8859778at2"/>
<reference evidence="2 3" key="1">
    <citation type="submission" date="2018-05" db="EMBL/GenBank/DDBJ databases">
        <title>Complete genome sequence of Massilia oculi sp. nov. CCUG 43427T (=DSM 26321T), the type strain of M. oculi, and comparison with genome sequences of other Massilia strains.</title>
        <authorList>
            <person name="Zhu B."/>
        </authorList>
    </citation>
    <scope>NUCLEOTIDE SEQUENCE [LARGE SCALE GENOMIC DNA]</scope>
    <source>
        <strain evidence="2 3">CCUG 43427</strain>
    </source>
</reference>
<evidence type="ECO:0000313" key="2">
    <source>
        <dbReference type="EMBL" id="AWL03413.1"/>
    </source>
</evidence>
<name>A0A2S2DDF6_9BURK</name>
<dbReference type="Proteomes" id="UP000245820">
    <property type="component" value="Chromosome"/>
</dbReference>
<dbReference type="EMBL" id="CP029343">
    <property type="protein sequence ID" value="AWL03413.1"/>
    <property type="molecule type" value="Genomic_DNA"/>
</dbReference>
<dbReference type="AlphaFoldDB" id="A0A2S2DDF6"/>
<dbReference type="RefSeq" id="WP_109343816.1">
    <property type="nucleotide sequence ID" value="NZ_CP029343.1"/>
</dbReference>
<keyword evidence="3" id="KW-1185">Reference proteome</keyword>
<proteinExistence type="predicted"/>
<protein>
    <submittedName>
        <fullName evidence="2">Uncharacterized protein</fullName>
    </submittedName>
</protein>
<dbReference type="KEGG" id="mtim:DIR46_02385"/>
<feature type="region of interest" description="Disordered" evidence="1">
    <location>
        <begin position="1"/>
        <end position="37"/>
    </location>
</feature>
<evidence type="ECO:0000313" key="3">
    <source>
        <dbReference type="Proteomes" id="UP000245820"/>
    </source>
</evidence>
<accession>A0A2S2DDF6</accession>